<proteinExistence type="predicted"/>
<evidence type="ECO:0000313" key="5">
    <source>
        <dbReference type="Proteomes" id="UP001201873"/>
    </source>
</evidence>
<feature type="coiled-coil region" evidence="1">
    <location>
        <begin position="331"/>
        <end position="358"/>
    </location>
</feature>
<dbReference type="RefSeq" id="WP_248823290.1">
    <property type="nucleotide sequence ID" value="NZ_JALKFT010000002.1"/>
</dbReference>
<feature type="compositionally biased region" description="Low complexity" evidence="2">
    <location>
        <begin position="368"/>
        <end position="395"/>
    </location>
</feature>
<comment type="caution">
    <text evidence="4">The sequence shown here is derived from an EMBL/GenBank/DDBJ whole genome shotgun (WGS) entry which is preliminary data.</text>
</comment>
<feature type="compositionally biased region" description="Low complexity" evidence="2">
    <location>
        <begin position="429"/>
        <end position="453"/>
    </location>
</feature>
<feature type="compositionally biased region" description="Low complexity" evidence="2">
    <location>
        <begin position="405"/>
        <end position="421"/>
    </location>
</feature>
<feature type="region of interest" description="Disordered" evidence="2">
    <location>
        <begin position="468"/>
        <end position="501"/>
    </location>
</feature>
<keyword evidence="3" id="KW-1133">Transmembrane helix</keyword>
<reference evidence="4 5" key="1">
    <citation type="submission" date="2022-04" db="EMBL/GenBank/DDBJ databases">
        <title>Genome diversity in the genus Frankia.</title>
        <authorList>
            <person name="Carlos-Shanley C."/>
            <person name="Hahn D."/>
        </authorList>
    </citation>
    <scope>NUCLEOTIDE SEQUENCE [LARGE SCALE GENOMIC DNA]</scope>
    <source>
        <strain evidence="4 5">Ag45/Mut15</strain>
    </source>
</reference>
<feature type="transmembrane region" description="Helical" evidence="3">
    <location>
        <begin position="79"/>
        <end position="96"/>
    </location>
</feature>
<protein>
    <submittedName>
        <fullName evidence="4">DMT family transporter</fullName>
    </submittedName>
</protein>
<feature type="transmembrane region" description="Helical" evidence="3">
    <location>
        <begin position="131"/>
        <end position="151"/>
    </location>
</feature>
<keyword evidence="5" id="KW-1185">Reference proteome</keyword>
<dbReference type="NCBIfam" id="NF038012">
    <property type="entry name" value="DMT_1"/>
    <property type="match status" value="1"/>
</dbReference>
<organism evidence="4 5">
    <name type="scientific">Frankia umida</name>
    <dbReference type="NCBI Taxonomy" id="573489"/>
    <lineage>
        <taxon>Bacteria</taxon>
        <taxon>Bacillati</taxon>
        <taxon>Actinomycetota</taxon>
        <taxon>Actinomycetes</taxon>
        <taxon>Frankiales</taxon>
        <taxon>Frankiaceae</taxon>
        <taxon>Frankia</taxon>
    </lineage>
</organism>
<feature type="region of interest" description="Disordered" evidence="2">
    <location>
        <begin position="367"/>
        <end position="453"/>
    </location>
</feature>
<keyword evidence="1" id="KW-0175">Coiled coil</keyword>
<keyword evidence="3" id="KW-0472">Membrane</keyword>
<evidence type="ECO:0000256" key="2">
    <source>
        <dbReference type="SAM" id="MobiDB-lite"/>
    </source>
</evidence>
<feature type="transmembrane region" description="Helical" evidence="3">
    <location>
        <begin position="45"/>
        <end position="67"/>
    </location>
</feature>
<evidence type="ECO:0000256" key="1">
    <source>
        <dbReference type="SAM" id="Coils"/>
    </source>
</evidence>
<name>A0ABT0JT03_9ACTN</name>
<sequence length="546" mass="56545">MATYLLGLSAAVCFGVAAVLQQRVAFRAPPGDVLRLRLLWWLVRRPAWVFGIAIGGAGSMLSAAALTSGAVALVEPLQICQLLFALPLAALLARRVVPRRDWAAAAATAAGLAVFIAAGRPDSGDIQHATSTGWLITLTFACVVLVAATWGTRAQPAVRRAPLLAGAAGLLSALQAALVSGAGQLLTSDGIGGLARSWFPWVVAVVAVLSAVLSQSAYGMAPLPASLPASVSVEPLAGVALGVGLLGGGLRLTPWAVAAELLGLAVMTLGVRTLARSPLITGQISRLAARQAQGRLSRLEEQVHHDLERLRHDLRRSRAVGPTGPAVRRLRRRLNRDLDRIGEELASLADERDRFEEQLRPTGRRARTVVAAARPAGSARGTRAARASAGRPAVRTSGRPTQNVTGRLTATGGTPGPATVAGTGGPTGRGTPTGRRPVGAPSVGTTPPAHAARAPLARPHRGDEVMVPTQGAGRPRSVSAEASAGPGIGAGPRPGEQRSLLGDDGIALDVLLAARRDLDARAEELRRQAERLRRATRRVLAQDAAI</sequence>
<dbReference type="PANTHER" id="PTHR40761">
    <property type="entry name" value="CONSERVED INTEGRAL MEMBRANE ALANINE VALINE AND LEUCINE RICH PROTEIN-RELATED"/>
    <property type="match status" value="1"/>
</dbReference>
<keyword evidence="3" id="KW-0812">Transmembrane</keyword>
<accession>A0ABT0JT03</accession>
<dbReference type="EMBL" id="JALKFT010000002">
    <property type="protein sequence ID" value="MCK9874666.1"/>
    <property type="molecule type" value="Genomic_DNA"/>
</dbReference>
<feature type="transmembrane region" description="Helical" evidence="3">
    <location>
        <begin position="102"/>
        <end position="119"/>
    </location>
</feature>
<dbReference type="PANTHER" id="PTHR40761:SF1">
    <property type="entry name" value="CONSERVED INTEGRAL MEMBRANE ALANINE VALINE AND LEUCINE RICH PROTEIN-RELATED"/>
    <property type="match status" value="1"/>
</dbReference>
<dbReference type="Proteomes" id="UP001201873">
    <property type="component" value="Unassembled WGS sequence"/>
</dbReference>
<feature type="coiled-coil region" evidence="1">
    <location>
        <begin position="508"/>
        <end position="542"/>
    </location>
</feature>
<evidence type="ECO:0000256" key="3">
    <source>
        <dbReference type="SAM" id="Phobius"/>
    </source>
</evidence>
<gene>
    <name evidence="4" type="ORF">MXD59_02510</name>
</gene>
<feature type="transmembrane region" description="Helical" evidence="3">
    <location>
        <begin position="163"/>
        <end position="186"/>
    </location>
</feature>
<feature type="transmembrane region" description="Helical" evidence="3">
    <location>
        <begin position="198"/>
        <end position="218"/>
    </location>
</feature>
<evidence type="ECO:0000313" key="4">
    <source>
        <dbReference type="EMBL" id="MCK9874666.1"/>
    </source>
</evidence>